<proteinExistence type="predicted"/>
<keyword evidence="2" id="KW-1185">Reference proteome</keyword>
<sequence length="522" mass="59736">MSDDPNENIFLQKIEYTNSHNDSSSVYKEIEKIDLLLKRNGYFLHQKEINQSSENVYTVNYSLGFRIESVHIYIPTSINHLKKGDTLKLKTNNVESFLSSISNQLDQEGKSFSEVSLKNLQLKNTILLGTLHVIERNIRKIDNIIIKGYSNISDRVVTYDLNVRKNDVFNSQKLTEISDLTKSLSFIEEIKPPEVLFAKDSTILYLYLKKKSNNSFDGIVSFASNDNNSKLLFNGTVDLKLNNLFDGGENVSLFWNSIGNEKQEFSLATRIPYAFNSRISPDVRFNLYKQDSTFLNTQFNLALPYKINTKSKISFNYSNLTSNNLKETITTNNIEAFDRSFFGVGFQYQNPKTSILGQAGLNISFHALFGTRKTDARKSEQYEFNLTLSNTFVLNERNQIYFRNQTGILLSDFFLENEVYRIGGVNSMRGFNEQSIFTSQFTYMNMEYRFATSRTSYLYTISDVGFIKTIADLTESVFGLGFGYLFSIKSTQVNLGVVLGKSSNSDFDFNNAKLNVSFTSFF</sequence>
<dbReference type="Proteomes" id="UP001257277">
    <property type="component" value="Unassembled WGS sequence"/>
</dbReference>
<gene>
    <name evidence="1" type="ORF">RQM59_10165</name>
</gene>
<organism evidence="1 2">
    <name type="scientific">Asprobacillus argus</name>
    <dbReference type="NCBI Taxonomy" id="3076534"/>
    <lineage>
        <taxon>Bacteria</taxon>
        <taxon>Pseudomonadati</taxon>
        <taxon>Bacteroidota</taxon>
        <taxon>Flavobacteriia</taxon>
        <taxon>Flavobacteriales</taxon>
        <taxon>Flavobacteriaceae</taxon>
        <taxon>Asprobacillus</taxon>
    </lineage>
</organism>
<name>A0ABU3LG78_9FLAO</name>
<reference evidence="1 2" key="1">
    <citation type="submission" date="2023-09" db="EMBL/GenBank/DDBJ databases">
        <title>Novel taxa isolated from Blanes Bay.</title>
        <authorList>
            <person name="Rey-Velasco X."/>
            <person name="Lucena T."/>
        </authorList>
    </citation>
    <scope>NUCLEOTIDE SEQUENCE [LARGE SCALE GENOMIC DNA]</scope>
    <source>
        <strain evidence="1 2">S356</strain>
    </source>
</reference>
<evidence type="ECO:0008006" key="3">
    <source>
        <dbReference type="Google" id="ProtNLM"/>
    </source>
</evidence>
<dbReference type="RefSeq" id="WP_349242005.1">
    <property type="nucleotide sequence ID" value="NZ_JAVTTO010000004.1"/>
</dbReference>
<dbReference type="Gene3D" id="2.40.160.50">
    <property type="entry name" value="membrane protein fhac: a member of the omp85/tpsb transporter family"/>
    <property type="match status" value="1"/>
</dbReference>
<evidence type="ECO:0000313" key="1">
    <source>
        <dbReference type="EMBL" id="MDT7832744.1"/>
    </source>
</evidence>
<evidence type="ECO:0000313" key="2">
    <source>
        <dbReference type="Proteomes" id="UP001257277"/>
    </source>
</evidence>
<dbReference type="EMBL" id="JAVTTO010000004">
    <property type="protein sequence ID" value="MDT7832744.1"/>
    <property type="molecule type" value="Genomic_DNA"/>
</dbReference>
<protein>
    <recommendedName>
        <fullName evidence="3">Haemolysin activator HlyB C-terminal domain-containing protein</fullName>
    </recommendedName>
</protein>
<accession>A0ABU3LG78</accession>
<comment type="caution">
    <text evidence="1">The sequence shown here is derived from an EMBL/GenBank/DDBJ whole genome shotgun (WGS) entry which is preliminary data.</text>
</comment>